<dbReference type="EMBL" id="BJYM01000027">
    <property type="protein sequence ID" value="GEN89730.1"/>
    <property type="molecule type" value="Genomic_DNA"/>
</dbReference>
<feature type="transmembrane region" description="Helical" evidence="1">
    <location>
        <begin position="6"/>
        <end position="25"/>
    </location>
</feature>
<evidence type="ECO:0000256" key="1">
    <source>
        <dbReference type="SAM" id="Phobius"/>
    </source>
</evidence>
<dbReference type="OrthoDB" id="2721896at2"/>
<name>A0A511ZQK2_9BACI</name>
<evidence type="ECO:0000313" key="3">
    <source>
        <dbReference type="Proteomes" id="UP000321558"/>
    </source>
</evidence>
<feature type="transmembrane region" description="Helical" evidence="1">
    <location>
        <begin position="45"/>
        <end position="63"/>
    </location>
</feature>
<dbReference type="RefSeq" id="WP_147212604.1">
    <property type="nucleotide sequence ID" value="NZ_BJYM01000027.1"/>
</dbReference>
<keyword evidence="1" id="KW-1133">Transmembrane helix</keyword>
<reference evidence="2 3" key="1">
    <citation type="submission" date="2019-07" db="EMBL/GenBank/DDBJ databases">
        <title>Whole genome shotgun sequence of Oceanobacillus sojae NBRC 105379.</title>
        <authorList>
            <person name="Hosoyama A."/>
            <person name="Uohara A."/>
            <person name="Ohji S."/>
            <person name="Ichikawa N."/>
        </authorList>
    </citation>
    <scope>NUCLEOTIDE SEQUENCE [LARGE SCALE GENOMIC DNA]</scope>
    <source>
        <strain evidence="2 3">NBRC 105379</strain>
    </source>
</reference>
<organism evidence="2 3">
    <name type="scientific">Oceanobacillus sojae</name>
    <dbReference type="NCBI Taxonomy" id="582851"/>
    <lineage>
        <taxon>Bacteria</taxon>
        <taxon>Bacillati</taxon>
        <taxon>Bacillota</taxon>
        <taxon>Bacilli</taxon>
        <taxon>Bacillales</taxon>
        <taxon>Bacillaceae</taxon>
        <taxon>Oceanobacillus</taxon>
    </lineage>
</organism>
<dbReference type="AlphaFoldDB" id="A0A511ZQK2"/>
<gene>
    <name evidence="2" type="ORF">OSO01_44690</name>
</gene>
<keyword evidence="1" id="KW-0812">Transmembrane</keyword>
<comment type="caution">
    <text evidence="2">The sequence shown here is derived from an EMBL/GenBank/DDBJ whole genome shotgun (WGS) entry which is preliminary data.</text>
</comment>
<dbReference type="Proteomes" id="UP000321558">
    <property type="component" value="Unassembled WGS sequence"/>
</dbReference>
<accession>A0A511ZQK2</accession>
<keyword evidence="1" id="KW-0472">Membrane</keyword>
<protein>
    <recommendedName>
        <fullName evidence="4">BshB3 potential contributor to bacillithiol synthesis</fullName>
    </recommendedName>
</protein>
<keyword evidence="3" id="KW-1185">Reference proteome</keyword>
<evidence type="ECO:0000313" key="2">
    <source>
        <dbReference type="EMBL" id="GEN89730.1"/>
    </source>
</evidence>
<sequence length="64" mass="7197">MDMLNILIVIVIVVCIAALAGTIYVTKRLDDNYERKKSFSSLSYIYFIGLPAIILASVLIWAFI</sequence>
<evidence type="ECO:0008006" key="4">
    <source>
        <dbReference type="Google" id="ProtNLM"/>
    </source>
</evidence>
<proteinExistence type="predicted"/>